<protein>
    <submittedName>
        <fullName evidence="4">Fumarylacetoacetate hydrolase</fullName>
    </submittedName>
</protein>
<keyword evidence="2" id="KW-0479">Metal-binding</keyword>
<keyword evidence="4" id="KW-0378">Hydrolase</keyword>
<dbReference type="RefSeq" id="WP_304276462.1">
    <property type="nucleotide sequence ID" value="NZ_QFQZ01000019.1"/>
</dbReference>
<dbReference type="InterPro" id="IPR011234">
    <property type="entry name" value="Fumarylacetoacetase-like_C"/>
</dbReference>
<organism evidence="4 5">
    <name type="scientific">Caulobacter segnis</name>
    <dbReference type="NCBI Taxonomy" id="88688"/>
    <lineage>
        <taxon>Bacteria</taxon>
        <taxon>Pseudomonadati</taxon>
        <taxon>Pseudomonadota</taxon>
        <taxon>Alphaproteobacteria</taxon>
        <taxon>Caulobacterales</taxon>
        <taxon>Caulobacteraceae</taxon>
        <taxon>Caulobacter</taxon>
    </lineage>
</organism>
<comment type="caution">
    <text evidence="4">The sequence shown here is derived from an EMBL/GenBank/DDBJ whole genome shotgun (WGS) entry which is preliminary data.</text>
</comment>
<reference evidence="4 5" key="1">
    <citation type="submission" date="2017-08" db="EMBL/GenBank/DDBJ databases">
        <title>Infants hospitalized years apart are colonized by the same room-sourced microbial strains.</title>
        <authorList>
            <person name="Brooks B."/>
            <person name="Olm M.R."/>
            <person name="Firek B.A."/>
            <person name="Baker R."/>
            <person name="Thomas B.C."/>
            <person name="Morowitz M.J."/>
            <person name="Banfield J.F."/>
        </authorList>
    </citation>
    <scope>NUCLEOTIDE SEQUENCE [LARGE SCALE GENOMIC DNA]</scope>
    <source>
        <strain evidence="4">S2_003_000_R2_4</strain>
    </source>
</reference>
<dbReference type="PANTHER" id="PTHR42796:SF4">
    <property type="entry name" value="FUMARYLACETOACETATE HYDROLASE DOMAIN-CONTAINING PROTEIN 2A"/>
    <property type="match status" value="1"/>
</dbReference>
<evidence type="ECO:0000256" key="2">
    <source>
        <dbReference type="ARBA" id="ARBA00022723"/>
    </source>
</evidence>
<gene>
    <name evidence="4" type="ORF">DI526_08255</name>
</gene>
<dbReference type="GO" id="GO:0046872">
    <property type="term" value="F:metal ion binding"/>
    <property type="evidence" value="ECO:0007669"/>
    <property type="project" value="UniProtKB-KW"/>
</dbReference>
<dbReference type="InterPro" id="IPR051121">
    <property type="entry name" value="FAH"/>
</dbReference>
<dbReference type="AlphaFoldDB" id="A0A2W5VI90"/>
<dbReference type="Proteomes" id="UP000249393">
    <property type="component" value="Unassembled WGS sequence"/>
</dbReference>
<dbReference type="Gene3D" id="3.90.850.10">
    <property type="entry name" value="Fumarylacetoacetase-like, C-terminal domain"/>
    <property type="match status" value="1"/>
</dbReference>
<evidence type="ECO:0000256" key="1">
    <source>
        <dbReference type="ARBA" id="ARBA00010211"/>
    </source>
</evidence>
<evidence type="ECO:0000313" key="5">
    <source>
        <dbReference type="Proteomes" id="UP000249393"/>
    </source>
</evidence>
<proteinExistence type="inferred from homology"/>
<evidence type="ECO:0000313" key="4">
    <source>
        <dbReference type="EMBL" id="PZR35055.1"/>
    </source>
</evidence>
<dbReference type="SUPFAM" id="SSF56529">
    <property type="entry name" value="FAH"/>
    <property type="match status" value="1"/>
</dbReference>
<dbReference type="GO" id="GO:0044281">
    <property type="term" value="P:small molecule metabolic process"/>
    <property type="evidence" value="ECO:0007669"/>
    <property type="project" value="UniProtKB-ARBA"/>
</dbReference>
<name>A0A2W5VI90_9CAUL</name>
<sequence length="358" mass="39538">MSHKANFDTGVLPAVPPENIDEATGLVRGSFGVGTYEDKGRVFPGLVQPDGTVFDISDLYRDTHALFDDWANGLDKLADLAAKGGETGLRLENLRALPVVAHPNVLATGANYRQHVAEMMTLNKFNQHNRREGEDDQAFFKRNYAEVDRRGREGMPYFWTGLHSALTGANDDVVLPPVGEQHDWELELGVIVGGAARLATPEEAGDLIAGYVMVNDLGTVDEFRRADVNWGFDWISKSQPGFFPTGPFMVPKQFVDRTKIQITMKLNGEVMQDWPASDVIFTPEQVLSYASERIRLVPGDLLLSGSPPGNGAFHGGRWLKPGDVIESSITYLGRQTNKVVAEETHGRKPTWGAFKTQW</sequence>
<dbReference type="InterPro" id="IPR036663">
    <property type="entry name" value="Fumarylacetoacetase_C_sf"/>
</dbReference>
<dbReference type="Pfam" id="PF01557">
    <property type="entry name" value="FAA_hydrolase"/>
    <property type="match status" value="1"/>
</dbReference>
<dbReference type="GO" id="GO:0016787">
    <property type="term" value="F:hydrolase activity"/>
    <property type="evidence" value="ECO:0007669"/>
    <property type="project" value="UniProtKB-KW"/>
</dbReference>
<accession>A0A2W5VI90</accession>
<dbReference type="EMBL" id="QFQZ01000019">
    <property type="protein sequence ID" value="PZR35055.1"/>
    <property type="molecule type" value="Genomic_DNA"/>
</dbReference>
<evidence type="ECO:0000259" key="3">
    <source>
        <dbReference type="Pfam" id="PF01557"/>
    </source>
</evidence>
<feature type="domain" description="Fumarylacetoacetase-like C-terminal" evidence="3">
    <location>
        <begin position="105"/>
        <end position="340"/>
    </location>
</feature>
<dbReference type="PANTHER" id="PTHR42796">
    <property type="entry name" value="FUMARYLACETOACETATE HYDROLASE DOMAIN-CONTAINING PROTEIN 2A-RELATED"/>
    <property type="match status" value="1"/>
</dbReference>
<comment type="similarity">
    <text evidence="1">Belongs to the FAH family.</text>
</comment>